<name>A0A445JMX3_GLYSO</name>
<evidence type="ECO:0000256" key="1">
    <source>
        <dbReference type="ARBA" id="ARBA00006385"/>
    </source>
</evidence>
<dbReference type="AlphaFoldDB" id="A0A445JMX3"/>
<organism evidence="3 4">
    <name type="scientific">Glycine soja</name>
    <name type="common">Wild soybean</name>
    <dbReference type="NCBI Taxonomy" id="3848"/>
    <lineage>
        <taxon>Eukaryota</taxon>
        <taxon>Viridiplantae</taxon>
        <taxon>Streptophyta</taxon>
        <taxon>Embryophyta</taxon>
        <taxon>Tracheophyta</taxon>
        <taxon>Spermatophyta</taxon>
        <taxon>Magnoliopsida</taxon>
        <taxon>eudicotyledons</taxon>
        <taxon>Gunneridae</taxon>
        <taxon>Pentapetalae</taxon>
        <taxon>rosids</taxon>
        <taxon>fabids</taxon>
        <taxon>Fabales</taxon>
        <taxon>Fabaceae</taxon>
        <taxon>Papilionoideae</taxon>
        <taxon>50 kb inversion clade</taxon>
        <taxon>NPAAA clade</taxon>
        <taxon>indigoferoid/millettioid clade</taxon>
        <taxon>Phaseoleae</taxon>
        <taxon>Glycine</taxon>
        <taxon>Glycine subgen. Soja</taxon>
    </lineage>
</organism>
<keyword evidence="4" id="KW-1185">Reference proteome</keyword>
<sequence length="482" mass="53593">MSNLPQSLSMGAAFGGGGAPPQPSSVGGGAQGSGAGKDRKMASAEQLVLELSNPELRENALLELSKPLRYHADAVFTVMRFDVVCGELDGCLEAVSPRNNKSHSPPGTYCPWWNFLCPSKVMFPLFTNVRAVPHTFASVWQLSWHPFANDHYRRLSLHGYRDSFGLCFLNDIHQRPLHKYILCTTFFKRELFQDLAPLLWNSFGTIAALLQEIVSIYPVLSPPNLTPAQSNRVCNALALLQCVASHPDTRMLFLNGIVTFLIHLKDFELLSAHIPLYLYPFLNTTSKSRPFEYLRLTSLGVIGALVKVDDTEVISFLLSTEIIPLCLRTMEMGSELSKTVEFSDSLFLVFGELMPSHCLVATFIVQKILLDDVGLDYICTTAERFFAVGRVLGNMVAALAEQPSSRLLKHIIRCYLRLSDNPRACDALRSCLPDMLRDATFSTCLREDPTTRRWLQQLLHNVGGNRVPALQAGGGFDHMIVT</sequence>
<dbReference type="InterPro" id="IPR007216">
    <property type="entry name" value="CNOT9"/>
</dbReference>
<comment type="caution">
    <text evidence="3">The sequence shown here is derived from an EMBL/GenBank/DDBJ whole genome shotgun (WGS) entry which is preliminary data.</text>
</comment>
<feature type="region of interest" description="Disordered" evidence="2">
    <location>
        <begin position="11"/>
        <end position="39"/>
    </location>
</feature>
<evidence type="ECO:0000313" key="3">
    <source>
        <dbReference type="EMBL" id="RZB99822.1"/>
    </source>
</evidence>
<protein>
    <submittedName>
        <fullName evidence="3">CCR4-NOT transcription complex subunit 9</fullName>
    </submittedName>
</protein>
<feature type="compositionally biased region" description="Gly residues" evidence="2">
    <location>
        <begin position="26"/>
        <end position="35"/>
    </location>
</feature>
<evidence type="ECO:0000313" key="4">
    <source>
        <dbReference type="Proteomes" id="UP000289340"/>
    </source>
</evidence>
<reference evidence="3 4" key="1">
    <citation type="submission" date="2018-09" db="EMBL/GenBank/DDBJ databases">
        <title>A high-quality reference genome of wild soybean provides a powerful tool to mine soybean genomes.</title>
        <authorList>
            <person name="Xie M."/>
            <person name="Chung C.Y.L."/>
            <person name="Li M.-W."/>
            <person name="Wong F.-L."/>
            <person name="Chan T.-F."/>
            <person name="Lam H.-M."/>
        </authorList>
    </citation>
    <scope>NUCLEOTIDE SEQUENCE [LARGE SCALE GENOMIC DNA]</scope>
    <source>
        <strain evidence="4">cv. W05</strain>
        <tissue evidence="3">Hypocotyl of etiolated seedlings</tissue>
    </source>
</reference>
<accession>A0A445JMX3</accession>
<dbReference type="InterPro" id="IPR011989">
    <property type="entry name" value="ARM-like"/>
</dbReference>
<evidence type="ECO:0000256" key="2">
    <source>
        <dbReference type="SAM" id="MobiDB-lite"/>
    </source>
</evidence>
<dbReference type="InterPro" id="IPR016024">
    <property type="entry name" value="ARM-type_fold"/>
</dbReference>
<dbReference type="SUPFAM" id="SSF48371">
    <property type="entry name" value="ARM repeat"/>
    <property type="match status" value="1"/>
</dbReference>
<dbReference type="PANTHER" id="PTHR12262">
    <property type="entry name" value="CCR4-NOT TRANSCRIPTION COMPLEX SUBUNIT 9"/>
    <property type="match status" value="1"/>
</dbReference>
<dbReference type="GO" id="GO:0006402">
    <property type="term" value="P:mRNA catabolic process"/>
    <property type="evidence" value="ECO:0007669"/>
    <property type="project" value="InterPro"/>
</dbReference>
<dbReference type="EMBL" id="QZWG01000008">
    <property type="protein sequence ID" value="RZB99822.1"/>
    <property type="molecule type" value="Genomic_DNA"/>
</dbReference>
<proteinExistence type="inferred from homology"/>
<dbReference type="Proteomes" id="UP000289340">
    <property type="component" value="Chromosome 8"/>
</dbReference>
<dbReference type="Pfam" id="PF04078">
    <property type="entry name" value="Rcd1"/>
    <property type="match status" value="2"/>
</dbReference>
<dbReference type="GO" id="GO:0030014">
    <property type="term" value="C:CCR4-NOT complex"/>
    <property type="evidence" value="ECO:0007669"/>
    <property type="project" value="InterPro"/>
</dbReference>
<gene>
    <name evidence="3" type="ORF">D0Y65_022291</name>
</gene>
<comment type="similarity">
    <text evidence="1">Belongs to the CNOT9 family.</text>
</comment>
<dbReference type="Gene3D" id="1.25.10.10">
    <property type="entry name" value="Leucine-rich Repeat Variant"/>
    <property type="match status" value="1"/>
</dbReference>